<keyword evidence="1" id="KW-1133">Transmembrane helix</keyword>
<accession>A0ABS9Z4W2</accession>
<dbReference type="RefSeq" id="WP_243066719.1">
    <property type="nucleotide sequence ID" value="NZ_JAIVFK010000032.1"/>
</dbReference>
<name>A0ABS9Z4W2_9HYPH</name>
<evidence type="ECO:0000313" key="2">
    <source>
        <dbReference type="EMBL" id="MCI4682723.1"/>
    </source>
</evidence>
<keyword evidence="3" id="KW-1185">Reference proteome</keyword>
<protein>
    <submittedName>
        <fullName evidence="2">Uncharacterized protein</fullName>
    </submittedName>
</protein>
<organism evidence="2 3">
    <name type="scientific">Candidatus Rhodoblastus alkanivorans</name>
    <dbReference type="NCBI Taxonomy" id="2954117"/>
    <lineage>
        <taxon>Bacteria</taxon>
        <taxon>Pseudomonadati</taxon>
        <taxon>Pseudomonadota</taxon>
        <taxon>Alphaproteobacteria</taxon>
        <taxon>Hyphomicrobiales</taxon>
        <taxon>Rhodoblastaceae</taxon>
        <taxon>Rhodoblastus</taxon>
    </lineage>
</organism>
<sequence>MSEPKDEKEKDWRDTLPFPAHWLYYIAAKVVIVALVAGFALHYYGLL</sequence>
<keyword evidence="1" id="KW-0472">Membrane</keyword>
<keyword evidence="1" id="KW-0812">Transmembrane</keyword>
<evidence type="ECO:0000256" key="1">
    <source>
        <dbReference type="SAM" id="Phobius"/>
    </source>
</evidence>
<dbReference type="Proteomes" id="UP001139104">
    <property type="component" value="Unassembled WGS sequence"/>
</dbReference>
<reference evidence="2" key="1">
    <citation type="journal article" date="2022" name="ISME J.">
        <title>Identification of active gaseous-alkane degraders at natural gas seeps.</title>
        <authorList>
            <person name="Farhan Ul Haque M."/>
            <person name="Hernandez M."/>
            <person name="Crombie A.T."/>
            <person name="Murrell J.C."/>
        </authorList>
    </citation>
    <scope>NUCLEOTIDE SEQUENCE</scope>
    <source>
        <strain evidence="2">PC2</strain>
    </source>
</reference>
<feature type="transmembrane region" description="Helical" evidence="1">
    <location>
        <begin position="22"/>
        <end position="44"/>
    </location>
</feature>
<gene>
    <name evidence="2" type="ORF">K2U94_08075</name>
</gene>
<proteinExistence type="predicted"/>
<comment type="caution">
    <text evidence="2">The sequence shown here is derived from an EMBL/GenBank/DDBJ whole genome shotgun (WGS) entry which is preliminary data.</text>
</comment>
<dbReference type="EMBL" id="JAIVFP010000001">
    <property type="protein sequence ID" value="MCI4682723.1"/>
    <property type="molecule type" value="Genomic_DNA"/>
</dbReference>
<evidence type="ECO:0000313" key="3">
    <source>
        <dbReference type="Proteomes" id="UP001139104"/>
    </source>
</evidence>